<protein>
    <recommendedName>
        <fullName evidence="2">DUF8094 domain-containing protein</fullName>
    </recommendedName>
</protein>
<organism evidence="3 4">
    <name type="scientific">Streptosporangium album</name>
    <dbReference type="NCBI Taxonomy" id="47479"/>
    <lineage>
        <taxon>Bacteria</taxon>
        <taxon>Bacillati</taxon>
        <taxon>Actinomycetota</taxon>
        <taxon>Actinomycetes</taxon>
        <taxon>Streptosporangiales</taxon>
        <taxon>Streptosporangiaceae</taxon>
        <taxon>Streptosporangium</taxon>
    </lineage>
</organism>
<feature type="compositionally biased region" description="Polar residues" evidence="1">
    <location>
        <begin position="1"/>
        <end position="12"/>
    </location>
</feature>
<evidence type="ECO:0000313" key="4">
    <source>
        <dbReference type="Proteomes" id="UP000534286"/>
    </source>
</evidence>
<keyword evidence="4" id="KW-1185">Reference proteome</keyword>
<proteinExistence type="predicted"/>
<evidence type="ECO:0000313" key="3">
    <source>
        <dbReference type="EMBL" id="MBB4941048.1"/>
    </source>
</evidence>
<sequence>MAIASTAVSSGCSAGEPTAPQSPATSPSSAAASPGQGAGTVQPAVTAEEARSLLARYVQLNNKANKTFDVGLLRSYEGGASFAIDSAGYVSARELKAKPGGAFTYVDPVFYVSAKGGEEWVLTTVRRDVNGGKKSDRLTYLLFSKTPDGWRQIYAPDGAAGDTARPKIDVTAAGTVKELPLTASTGLMTSPGNFAKLYARQLTGGGTPEAKARFAVDDDLANRAASSRRNMNRYARVTEKVRPAPEYPSLALRVADGGALVFTTLARTSRYDVRPGNYVYNEHLASLAGRHHRFMIVNDLIEVVAHIPPRNARLQQFTVLGSYWAAVSGSGS</sequence>
<feature type="region of interest" description="Disordered" evidence="1">
    <location>
        <begin position="1"/>
        <end position="44"/>
    </location>
</feature>
<dbReference type="EMBL" id="JACHJU010000002">
    <property type="protein sequence ID" value="MBB4941048.1"/>
    <property type="molecule type" value="Genomic_DNA"/>
</dbReference>
<feature type="compositionally biased region" description="Low complexity" evidence="1">
    <location>
        <begin position="17"/>
        <end position="35"/>
    </location>
</feature>
<gene>
    <name evidence="3" type="ORF">FHR32_005425</name>
</gene>
<dbReference type="AlphaFoldDB" id="A0A7W7S0Q3"/>
<evidence type="ECO:0000259" key="2">
    <source>
        <dbReference type="Pfam" id="PF26366"/>
    </source>
</evidence>
<dbReference type="Proteomes" id="UP000534286">
    <property type="component" value="Unassembled WGS sequence"/>
</dbReference>
<feature type="domain" description="DUF8094" evidence="2">
    <location>
        <begin position="41"/>
        <end position="313"/>
    </location>
</feature>
<dbReference type="Pfam" id="PF26366">
    <property type="entry name" value="DUF8094"/>
    <property type="match status" value="1"/>
</dbReference>
<dbReference type="RefSeq" id="WP_184757213.1">
    <property type="nucleotide sequence ID" value="NZ_BAABEK010000004.1"/>
</dbReference>
<dbReference type="InterPro" id="IPR058407">
    <property type="entry name" value="DUF8094"/>
</dbReference>
<accession>A0A7W7S0Q3</accession>
<name>A0A7W7S0Q3_9ACTN</name>
<evidence type="ECO:0000256" key="1">
    <source>
        <dbReference type="SAM" id="MobiDB-lite"/>
    </source>
</evidence>
<reference evidence="3 4" key="1">
    <citation type="submission" date="2020-08" db="EMBL/GenBank/DDBJ databases">
        <title>Sequencing the genomes of 1000 actinobacteria strains.</title>
        <authorList>
            <person name="Klenk H.-P."/>
        </authorList>
    </citation>
    <scope>NUCLEOTIDE SEQUENCE [LARGE SCALE GENOMIC DNA]</scope>
    <source>
        <strain evidence="3 4">DSM 43023</strain>
    </source>
</reference>
<comment type="caution">
    <text evidence="3">The sequence shown here is derived from an EMBL/GenBank/DDBJ whole genome shotgun (WGS) entry which is preliminary data.</text>
</comment>